<comment type="caution">
    <text evidence="2">The sequence shown here is derived from an EMBL/GenBank/DDBJ whole genome shotgun (WGS) entry which is preliminary data.</text>
</comment>
<accession>A0AA40A6Z9</accession>
<evidence type="ECO:0008006" key="4">
    <source>
        <dbReference type="Google" id="ProtNLM"/>
    </source>
</evidence>
<feature type="compositionally biased region" description="Polar residues" evidence="1">
    <location>
        <begin position="58"/>
        <end position="70"/>
    </location>
</feature>
<feature type="region of interest" description="Disordered" evidence="1">
    <location>
        <begin position="55"/>
        <end position="82"/>
    </location>
</feature>
<gene>
    <name evidence="2" type="ORF">B0T21DRAFT_78033</name>
</gene>
<reference evidence="2" key="1">
    <citation type="submission" date="2023-06" db="EMBL/GenBank/DDBJ databases">
        <title>Genome-scale phylogeny and comparative genomics of the fungal order Sordariales.</title>
        <authorList>
            <consortium name="Lawrence Berkeley National Laboratory"/>
            <person name="Hensen N."/>
            <person name="Bonometti L."/>
            <person name="Westerberg I."/>
            <person name="Brannstrom I.O."/>
            <person name="Guillou S."/>
            <person name="Cros-Aarteil S."/>
            <person name="Calhoun S."/>
            <person name="Haridas S."/>
            <person name="Kuo A."/>
            <person name="Mondo S."/>
            <person name="Pangilinan J."/>
            <person name="Riley R."/>
            <person name="Labutti K."/>
            <person name="Andreopoulos B."/>
            <person name="Lipzen A."/>
            <person name="Chen C."/>
            <person name="Yanf M."/>
            <person name="Daum C."/>
            <person name="Ng V."/>
            <person name="Clum A."/>
            <person name="Steindorff A."/>
            <person name="Ohm R."/>
            <person name="Martin F."/>
            <person name="Silar P."/>
            <person name="Natvig D."/>
            <person name="Lalanne C."/>
            <person name="Gautier V."/>
            <person name="Ament-Velasquez S.L."/>
            <person name="Kruys A."/>
            <person name="Hutchinson M.I."/>
            <person name="Powell A.J."/>
            <person name="Barry K."/>
            <person name="Miller A.N."/>
            <person name="Grigoriev I.V."/>
            <person name="Debuchy R."/>
            <person name="Gladieux P."/>
            <person name="Thoren M.H."/>
            <person name="Johannesson H."/>
        </authorList>
    </citation>
    <scope>NUCLEOTIDE SEQUENCE</scope>
    <source>
        <strain evidence="2">CBS 540.89</strain>
    </source>
</reference>
<evidence type="ECO:0000256" key="1">
    <source>
        <dbReference type="SAM" id="MobiDB-lite"/>
    </source>
</evidence>
<keyword evidence="3" id="KW-1185">Reference proteome</keyword>
<dbReference type="AlphaFoldDB" id="A0AA40A6Z9"/>
<protein>
    <recommendedName>
        <fullName evidence="4">Fungal N-terminal domain-containing protein</fullName>
    </recommendedName>
</protein>
<proteinExistence type="predicted"/>
<name>A0AA40A6Z9_9PEZI</name>
<dbReference type="Proteomes" id="UP001172159">
    <property type="component" value="Unassembled WGS sequence"/>
</dbReference>
<organism evidence="2 3">
    <name type="scientific">Apiosordaria backusii</name>
    <dbReference type="NCBI Taxonomy" id="314023"/>
    <lineage>
        <taxon>Eukaryota</taxon>
        <taxon>Fungi</taxon>
        <taxon>Dikarya</taxon>
        <taxon>Ascomycota</taxon>
        <taxon>Pezizomycotina</taxon>
        <taxon>Sordariomycetes</taxon>
        <taxon>Sordariomycetidae</taxon>
        <taxon>Sordariales</taxon>
        <taxon>Lasiosphaeriaceae</taxon>
        <taxon>Apiosordaria</taxon>
    </lineage>
</organism>
<sequence length="182" mass="20376">MSMEPLTITTAIITLSKTLQQVITLLSDFANADKKVAEIRRDLVLTESLLKYIHQQESRQNSPPTLSIDGSSERSTRRRSNAGVHLSHVLRDNISQLQLDLQCFAQELSNLAKPCSAGSKVGKIVANGKVAWKMSYLEGMQQKIVNKRMQLELIRNSLEVYVHACLPIAAILLQRSSLTKYQ</sequence>
<evidence type="ECO:0000313" key="3">
    <source>
        <dbReference type="Proteomes" id="UP001172159"/>
    </source>
</evidence>
<dbReference type="EMBL" id="JAUKTV010000017">
    <property type="protein sequence ID" value="KAK0710468.1"/>
    <property type="molecule type" value="Genomic_DNA"/>
</dbReference>
<evidence type="ECO:0000313" key="2">
    <source>
        <dbReference type="EMBL" id="KAK0710468.1"/>
    </source>
</evidence>